<evidence type="ECO:0000259" key="5">
    <source>
        <dbReference type="Pfam" id="PF04829"/>
    </source>
</evidence>
<comment type="subcellular location">
    <subcellularLocation>
        <location evidence="1">Target cell</location>
        <location evidence="1">Target cell cytoplasm</location>
    </subcellularLocation>
</comment>
<keyword evidence="4" id="KW-0843">Virulence</keyword>
<keyword evidence="7" id="KW-1185">Reference proteome</keyword>
<dbReference type="Pfam" id="PF04829">
    <property type="entry name" value="PT-VENN"/>
    <property type="match status" value="1"/>
</dbReference>
<evidence type="ECO:0000256" key="4">
    <source>
        <dbReference type="ARBA" id="ARBA00023026"/>
    </source>
</evidence>
<proteinExistence type="predicted"/>
<keyword evidence="3" id="KW-1266">Target cell cytoplasm</keyword>
<sequence length="214" mass="22908">MVDTAHGEVAGQIKLLESEYIAHKLAHALAGCAAGAAAQGSCRDGAIGSAVGEMVAELLQGEKPAANASAEAKKAYENKVLAYSKLVSGATAAYAGGDAQTAITTSETAVKNNYLTSDQWKDLAKELSNCKSDAECEKVRQEYQLLHWKQEMEMRQTCGASLTSTSCHEHIIAGINGDEMQWQLVQSNRLPSQYLIASDYSRGARQMAIQAYMA</sequence>
<dbReference type="AlphaFoldDB" id="A0A3M6QXT4"/>
<dbReference type="EMBL" id="RDQO01000001">
    <property type="protein sequence ID" value="RMX07840.1"/>
    <property type="molecule type" value="Genomic_DNA"/>
</dbReference>
<organism evidence="6 7">
    <name type="scientific">Corticibacter populi</name>
    <dbReference type="NCBI Taxonomy" id="1550736"/>
    <lineage>
        <taxon>Bacteria</taxon>
        <taxon>Pseudomonadati</taxon>
        <taxon>Pseudomonadota</taxon>
        <taxon>Betaproteobacteria</taxon>
        <taxon>Burkholderiales</taxon>
        <taxon>Comamonadaceae</taxon>
        <taxon>Corticibacter</taxon>
    </lineage>
</organism>
<accession>A0A3M6QXT4</accession>
<feature type="domain" description="VENN motif-containing" evidence="5">
    <location>
        <begin position="79"/>
        <end position="116"/>
    </location>
</feature>
<evidence type="ECO:0000256" key="1">
    <source>
        <dbReference type="ARBA" id="ARBA00004219"/>
    </source>
</evidence>
<evidence type="ECO:0000313" key="7">
    <source>
        <dbReference type="Proteomes" id="UP000278006"/>
    </source>
</evidence>
<protein>
    <recommendedName>
        <fullName evidence="5">VENN motif-containing domain-containing protein</fullName>
    </recommendedName>
</protein>
<gene>
    <name evidence="6" type="ORF">D8I35_01555</name>
</gene>
<reference evidence="6 7" key="1">
    <citation type="submission" date="2018-10" db="EMBL/GenBank/DDBJ databases">
        <title>Draft genome of Cortibacter populi DSM10536.</title>
        <authorList>
            <person name="Bernier A.-M."/>
            <person name="Bernard K."/>
        </authorList>
    </citation>
    <scope>NUCLEOTIDE SEQUENCE [LARGE SCALE GENOMIC DNA]</scope>
    <source>
        <strain evidence="6 7">DSM 105136</strain>
    </source>
</reference>
<dbReference type="GO" id="GO:0090729">
    <property type="term" value="F:toxin activity"/>
    <property type="evidence" value="ECO:0007669"/>
    <property type="project" value="UniProtKB-KW"/>
</dbReference>
<dbReference type="Proteomes" id="UP000278006">
    <property type="component" value="Unassembled WGS sequence"/>
</dbReference>
<keyword evidence="2" id="KW-0800">Toxin</keyword>
<comment type="caution">
    <text evidence="6">The sequence shown here is derived from an EMBL/GenBank/DDBJ whole genome shotgun (WGS) entry which is preliminary data.</text>
</comment>
<evidence type="ECO:0000256" key="2">
    <source>
        <dbReference type="ARBA" id="ARBA00022656"/>
    </source>
</evidence>
<dbReference type="InterPro" id="IPR006914">
    <property type="entry name" value="VENN_dom"/>
</dbReference>
<evidence type="ECO:0000313" key="6">
    <source>
        <dbReference type="EMBL" id="RMX07840.1"/>
    </source>
</evidence>
<evidence type="ECO:0000256" key="3">
    <source>
        <dbReference type="ARBA" id="ARBA00022913"/>
    </source>
</evidence>
<name>A0A3M6QXT4_9BURK</name>